<dbReference type="OMA" id="HRWICAT"/>
<dbReference type="Proteomes" id="UP000069654">
    <property type="component" value="Unassembled WGS sequence"/>
</dbReference>
<dbReference type="RefSeq" id="WP_003924965.1">
    <property type="nucleotide sequence ID" value="NZ_BCTB01000020.1"/>
</dbReference>
<evidence type="ECO:0000313" key="5">
    <source>
        <dbReference type="Proteomes" id="UP000069654"/>
    </source>
</evidence>
<gene>
    <name evidence="4" type="ORF">RMCT_2805</name>
</gene>
<dbReference type="Pfam" id="PF23212">
    <property type="entry name" value="DUF7064"/>
    <property type="match status" value="1"/>
</dbReference>
<dbReference type="InterPro" id="IPR055493">
    <property type="entry name" value="DUF7065"/>
</dbReference>
<evidence type="ECO:0000259" key="2">
    <source>
        <dbReference type="Pfam" id="PF23212"/>
    </source>
</evidence>
<comment type="caution">
    <text evidence="4">The sequence shown here is derived from an EMBL/GenBank/DDBJ whole genome shotgun (WGS) entry which is preliminary data.</text>
</comment>
<dbReference type="AlphaFoldDB" id="A0A117IMU7"/>
<dbReference type="STRING" id="1797.RMCT_2805"/>
<dbReference type="Pfam" id="PF23213">
    <property type="entry name" value="DUF7065"/>
    <property type="match status" value="1"/>
</dbReference>
<dbReference type="InterPro" id="IPR055492">
    <property type="entry name" value="DUF7064"/>
</dbReference>
<reference evidence="4 5" key="1">
    <citation type="journal article" date="2016" name="Genome Announc.">
        <title>Draft Genome Sequences of Five Rapidly Growing Mycobacterium Species, M. thermoresistibile, M. fortuitum subsp. acetamidolyticum, M. canariasense, M. brisbanense, and M. novocastrense.</title>
        <authorList>
            <person name="Katahira K."/>
            <person name="Ogura Y."/>
            <person name="Gotoh Y."/>
            <person name="Hayashi T."/>
        </authorList>
    </citation>
    <scope>NUCLEOTIDE SEQUENCE [LARGE SCALE GENOMIC DNA]</scope>
    <source>
        <strain evidence="4 5">JCM6362</strain>
    </source>
</reference>
<feature type="domain" description="DUF7065" evidence="3">
    <location>
        <begin position="7"/>
        <end position="172"/>
    </location>
</feature>
<name>A0A117IMU7_MYCTH</name>
<dbReference type="OrthoDB" id="7054648at2"/>
<feature type="domain" description="DUF7064" evidence="2">
    <location>
        <begin position="173"/>
        <end position="291"/>
    </location>
</feature>
<dbReference type="SUPFAM" id="SSF159245">
    <property type="entry name" value="AttH-like"/>
    <property type="match status" value="1"/>
</dbReference>
<protein>
    <recommendedName>
        <fullName evidence="6">AttH domain-containing protein</fullName>
    </recommendedName>
</protein>
<dbReference type="EMBL" id="BCTB01000020">
    <property type="protein sequence ID" value="GAT15835.1"/>
    <property type="molecule type" value="Genomic_DNA"/>
</dbReference>
<accession>A0A117IMU7</accession>
<evidence type="ECO:0008006" key="6">
    <source>
        <dbReference type="Google" id="ProtNLM"/>
    </source>
</evidence>
<proteinExistence type="predicted"/>
<evidence type="ECO:0000256" key="1">
    <source>
        <dbReference type="SAM" id="MobiDB-lite"/>
    </source>
</evidence>
<evidence type="ECO:0000313" key="4">
    <source>
        <dbReference type="EMBL" id="GAT15835.1"/>
    </source>
</evidence>
<evidence type="ECO:0000259" key="3">
    <source>
        <dbReference type="Pfam" id="PF23213"/>
    </source>
</evidence>
<reference evidence="5" key="2">
    <citation type="submission" date="2016-02" db="EMBL/GenBank/DDBJ databases">
        <title>Draft genome sequence of five rapidly growing Mycobacterium species.</title>
        <authorList>
            <person name="Katahira K."/>
            <person name="Gotou Y."/>
            <person name="Iida K."/>
            <person name="Ogura Y."/>
            <person name="Hayashi T."/>
        </authorList>
    </citation>
    <scope>NUCLEOTIDE SEQUENCE [LARGE SCALE GENOMIC DNA]</scope>
    <source>
        <strain evidence="5">JCM6362</strain>
    </source>
</reference>
<organism evidence="4 5">
    <name type="scientific">Mycolicibacterium thermoresistibile</name>
    <name type="common">Mycobacterium thermoresistibile</name>
    <dbReference type="NCBI Taxonomy" id="1797"/>
    <lineage>
        <taxon>Bacteria</taxon>
        <taxon>Bacillati</taxon>
        <taxon>Actinomycetota</taxon>
        <taxon>Actinomycetes</taxon>
        <taxon>Mycobacteriales</taxon>
        <taxon>Mycobacteriaceae</taxon>
        <taxon>Mycolicibacterium</taxon>
    </lineage>
</organism>
<sequence length="308" mass="34200">MKLRKVDPADDGSHQPTGDDERWQESWVLYWFDPSNMSGGSHHFGLQRPRERADVWDWVTVQGRHAGHFNALTLPIPDQDLSKFEIGRMRIQTLEPLQKYRFSSEYPSTGTKVDIVYEAFTDAISVALDGSGAEVGANHYETFGRASGTVTQGGQTLEVSGWAFQDHSWGIRDWNTVGAHRWICATFSENFYCAAGTFATNAGVRAFGYVFDGEFKEVTRMSFGGRVGDDGFSVEGCDARIWTKPGDAYHITGDCVSSQLSNHHDGWFTSNGFAMFECGGRLGTGVLELAELKQLTPSLQRRLDEANG</sequence>
<feature type="region of interest" description="Disordered" evidence="1">
    <location>
        <begin position="1"/>
        <end position="20"/>
    </location>
</feature>